<dbReference type="PROSITE" id="PS51203">
    <property type="entry name" value="CS"/>
    <property type="match status" value="1"/>
</dbReference>
<proteinExistence type="inferred from homology"/>
<reference evidence="6 7" key="1">
    <citation type="submission" date="2014-04" db="EMBL/GenBank/DDBJ databases">
        <authorList>
            <consortium name="DOE Joint Genome Institute"/>
            <person name="Kuo A."/>
            <person name="Kohler A."/>
            <person name="Costa M.D."/>
            <person name="Nagy L.G."/>
            <person name="Floudas D."/>
            <person name="Copeland A."/>
            <person name="Barry K.W."/>
            <person name="Cichocki N."/>
            <person name="Veneault-Fourrey C."/>
            <person name="LaButti K."/>
            <person name="Lindquist E.A."/>
            <person name="Lipzen A."/>
            <person name="Lundell T."/>
            <person name="Morin E."/>
            <person name="Murat C."/>
            <person name="Sun H."/>
            <person name="Tunlid A."/>
            <person name="Henrissat B."/>
            <person name="Grigoriev I.V."/>
            <person name="Hibbett D.S."/>
            <person name="Martin F."/>
            <person name="Nordberg H.P."/>
            <person name="Cantor M.N."/>
            <person name="Hua S.X."/>
        </authorList>
    </citation>
    <scope>NUCLEOTIDE SEQUENCE [LARGE SCALE GENOMIC DNA]</scope>
    <source>
        <strain evidence="6 7">441</strain>
    </source>
</reference>
<keyword evidence="1" id="KW-0346">Stress response</keyword>
<dbReference type="SUPFAM" id="SSF49764">
    <property type="entry name" value="HSP20-like chaperones"/>
    <property type="match status" value="1"/>
</dbReference>
<feature type="domain" description="CS" evidence="5">
    <location>
        <begin position="47"/>
        <end position="158"/>
    </location>
</feature>
<accession>A0A0C9YK57</accession>
<evidence type="ECO:0000259" key="5">
    <source>
        <dbReference type="PROSITE" id="PS51203"/>
    </source>
</evidence>
<protein>
    <recommendedName>
        <fullName evidence="8">SHSP domain-containing protein</fullName>
    </recommendedName>
</protein>
<evidence type="ECO:0008006" key="8">
    <source>
        <dbReference type="Google" id="ProtNLM"/>
    </source>
</evidence>
<dbReference type="Pfam" id="PF00011">
    <property type="entry name" value="HSP20"/>
    <property type="match status" value="1"/>
</dbReference>
<dbReference type="Proteomes" id="UP000054018">
    <property type="component" value="Unassembled WGS sequence"/>
</dbReference>
<dbReference type="AlphaFoldDB" id="A0A0C9YK57"/>
<reference evidence="7" key="2">
    <citation type="submission" date="2015-01" db="EMBL/GenBank/DDBJ databases">
        <title>Evolutionary Origins and Diversification of the Mycorrhizal Mutualists.</title>
        <authorList>
            <consortium name="DOE Joint Genome Institute"/>
            <consortium name="Mycorrhizal Genomics Consortium"/>
            <person name="Kohler A."/>
            <person name="Kuo A."/>
            <person name="Nagy L.G."/>
            <person name="Floudas D."/>
            <person name="Copeland A."/>
            <person name="Barry K.W."/>
            <person name="Cichocki N."/>
            <person name="Veneault-Fourrey C."/>
            <person name="LaButti K."/>
            <person name="Lindquist E.A."/>
            <person name="Lipzen A."/>
            <person name="Lundell T."/>
            <person name="Morin E."/>
            <person name="Murat C."/>
            <person name="Riley R."/>
            <person name="Ohm R."/>
            <person name="Sun H."/>
            <person name="Tunlid A."/>
            <person name="Henrissat B."/>
            <person name="Grigoriev I.V."/>
            <person name="Hibbett D.S."/>
            <person name="Martin F."/>
        </authorList>
    </citation>
    <scope>NUCLEOTIDE SEQUENCE [LARGE SCALE GENOMIC DNA]</scope>
    <source>
        <strain evidence="7">441</strain>
    </source>
</reference>
<name>A0A0C9YK57_9AGAM</name>
<sequence>MSSLVRFYYDPLTEFDRLFDDAFEARFQPLTAVTERNPASNVNQQGLFRPRMDLHENKETNTVTATFELPGLKSEDVDIEVQQNRLTVSGEFNRGESREKSGYAVRERRHGKFSRTIQLPTGVKPEEVKAKMDDGLLTVTFPKTTPEQQPHRISISKL</sequence>
<dbReference type="InterPro" id="IPR007052">
    <property type="entry name" value="CS_dom"/>
</dbReference>
<dbReference type="InterPro" id="IPR031107">
    <property type="entry name" value="Small_HSP"/>
</dbReference>
<evidence type="ECO:0000313" key="7">
    <source>
        <dbReference type="Proteomes" id="UP000054018"/>
    </source>
</evidence>
<dbReference type="CDD" id="cd06464">
    <property type="entry name" value="ACD_sHsps-like"/>
    <property type="match status" value="1"/>
</dbReference>
<evidence type="ECO:0000256" key="2">
    <source>
        <dbReference type="PROSITE-ProRule" id="PRU00285"/>
    </source>
</evidence>
<dbReference type="InterPro" id="IPR008978">
    <property type="entry name" value="HSP20-like_chaperone"/>
</dbReference>
<keyword evidence="7" id="KW-1185">Reference proteome</keyword>
<feature type="domain" description="SHSP" evidence="4">
    <location>
        <begin position="43"/>
        <end position="158"/>
    </location>
</feature>
<dbReference type="EMBL" id="KN834443">
    <property type="protein sequence ID" value="KIK10757.1"/>
    <property type="molecule type" value="Genomic_DNA"/>
</dbReference>
<organism evidence="6 7">
    <name type="scientific">Pisolithus microcarpus 441</name>
    <dbReference type="NCBI Taxonomy" id="765257"/>
    <lineage>
        <taxon>Eukaryota</taxon>
        <taxon>Fungi</taxon>
        <taxon>Dikarya</taxon>
        <taxon>Basidiomycota</taxon>
        <taxon>Agaricomycotina</taxon>
        <taxon>Agaricomycetes</taxon>
        <taxon>Agaricomycetidae</taxon>
        <taxon>Boletales</taxon>
        <taxon>Sclerodermatineae</taxon>
        <taxon>Pisolithaceae</taxon>
        <taxon>Pisolithus</taxon>
    </lineage>
</organism>
<evidence type="ECO:0000256" key="3">
    <source>
        <dbReference type="RuleBase" id="RU003616"/>
    </source>
</evidence>
<dbReference type="InterPro" id="IPR002068">
    <property type="entry name" value="A-crystallin/Hsp20_dom"/>
</dbReference>
<evidence type="ECO:0000256" key="1">
    <source>
        <dbReference type="ARBA" id="ARBA00023016"/>
    </source>
</evidence>
<dbReference type="PROSITE" id="PS01031">
    <property type="entry name" value="SHSP"/>
    <property type="match status" value="1"/>
</dbReference>
<dbReference type="OrthoDB" id="1431247at2759"/>
<dbReference type="HOGENOM" id="CLU_046737_12_0_1"/>
<evidence type="ECO:0000259" key="4">
    <source>
        <dbReference type="PROSITE" id="PS01031"/>
    </source>
</evidence>
<dbReference type="PANTHER" id="PTHR11527">
    <property type="entry name" value="HEAT-SHOCK PROTEIN 20 FAMILY MEMBER"/>
    <property type="match status" value="1"/>
</dbReference>
<dbReference type="Gene3D" id="2.60.40.790">
    <property type="match status" value="1"/>
</dbReference>
<dbReference type="STRING" id="765257.A0A0C9YK57"/>
<gene>
    <name evidence="6" type="ORF">PISMIDRAFT_690750</name>
</gene>
<comment type="similarity">
    <text evidence="2 3">Belongs to the small heat shock protein (HSP20) family.</text>
</comment>
<evidence type="ECO:0000313" key="6">
    <source>
        <dbReference type="EMBL" id="KIK10757.1"/>
    </source>
</evidence>